<organism evidence="1 2">
    <name type="scientific">Brevibacillus choshinensis</name>
    <dbReference type="NCBI Taxonomy" id="54911"/>
    <lineage>
        <taxon>Bacteria</taxon>
        <taxon>Bacillati</taxon>
        <taxon>Bacillota</taxon>
        <taxon>Bacilli</taxon>
        <taxon>Bacillales</taxon>
        <taxon>Paenibacillaceae</taxon>
        <taxon>Brevibacillus</taxon>
    </lineage>
</organism>
<dbReference type="InterPro" id="IPR029470">
    <property type="entry name" value="PDDEXK_4"/>
</dbReference>
<evidence type="ECO:0000313" key="2">
    <source>
        <dbReference type="Proteomes" id="UP000051063"/>
    </source>
</evidence>
<comment type="caution">
    <text evidence="1">The sequence shown here is derived from an EMBL/GenBank/DDBJ whole genome shotgun (WGS) entry which is preliminary data.</text>
</comment>
<sequence length="354" mass="41477">MNSLFGRLYNLLKAQEKDVLEDYLTEIVADIFDDPQLLADFLTHFTDEQWDELSQVEVTTQKTYAKLSGHATDSRPDLVISLRKGQQPCLVFFENKIDSGEGHEQLKRYADHLQLHEQDGVNTTLFYVTKRHDPKKRDEVIQTGSRTKFRQLRWYEFYKWLSKHPNPYGHKILSYMEEMQLNETRKFLPQDVYALQHMGRLQSMMDASLDGAVDETMTKYFGKAIGWSNRNVQMRDLDRYIKTNDQGNGIWVACGYYFTDDDYPLVSVMMEVNPNAKNRSDIVTAMKWMDENQEDWVGTGLHDPTKWSMISCDVSLLHFLGEDDHILAIQKHFIGKMAELHQLAQQFPQLEWKI</sequence>
<name>A0ABR5N3T0_BRECH</name>
<evidence type="ECO:0008006" key="3">
    <source>
        <dbReference type="Google" id="ProtNLM"/>
    </source>
</evidence>
<accession>A0ABR5N3T0</accession>
<dbReference type="Proteomes" id="UP000051063">
    <property type="component" value="Unassembled WGS sequence"/>
</dbReference>
<keyword evidence="2" id="KW-1185">Reference proteome</keyword>
<protein>
    <recommendedName>
        <fullName evidence="3">PD-(D/E)XK nuclease superfamily protein</fullName>
    </recommendedName>
</protein>
<evidence type="ECO:0000313" key="1">
    <source>
        <dbReference type="EMBL" id="KQL45150.1"/>
    </source>
</evidence>
<proteinExistence type="predicted"/>
<gene>
    <name evidence="1" type="ORF">AN963_28060</name>
</gene>
<dbReference type="EMBL" id="LJJB01000013">
    <property type="protein sequence ID" value="KQL45150.1"/>
    <property type="molecule type" value="Genomic_DNA"/>
</dbReference>
<dbReference type="Pfam" id="PF14281">
    <property type="entry name" value="PDDEXK_4"/>
    <property type="match status" value="1"/>
</dbReference>
<dbReference type="RefSeq" id="WP_055747751.1">
    <property type="nucleotide sequence ID" value="NZ_LJJB01000013.1"/>
</dbReference>
<reference evidence="1 2" key="1">
    <citation type="submission" date="2015-09" db="EMBL/GenBank/DDBJ databases">
        <title>Genome sequencing project for genomic taxonomy and phylogenomics of Bacillus-like bacteria.</title>
        <authorList>
            <person name="Liu B."/>
            <person name="Wang J."/>
            <person name="Zhu Y."/>
            <person name="Liu G."/>
            <person name="Chen Q."/>
            <person name="Chen Z."/>
            <person name="Lan J."/>
            <person name="Che J."/>
            <person name="Ge C."/>
            <person name="Shi H."/>
            <person name="Pan Z."/>
            <person name="Liu X."/>
        </authorList>
    </citation>
    <scope>NUCLEOTIDE SEQUENCE [LARGE SCALE GENOMIC DNA]</scope>
    <source>
        <strain evidence="1 2">DSM 8552</strain>
    </source>
</reference>